<protein>
    <recommendedName>
        <fullName evidence="4">Transmembrane protein</fullName>
    </recommendedName>
</protein>
<name>A0A0V0SBJ8_9BILA</name>
<dbReference type="EMBL" id="JYDL01000020">
    <property type="protein sequence ID" value="KRX24076.1"/>
    <property type="molecule type" value="Genomic_DNA"/>
</dbReference>
<evidence type="ECO:0008006" key="4">
    <source>
        <dbReference type="Google" id="ProtNLM"/>
    </source>
</evidence>
<keyword evidence="3" id="KW-1185">Reference proteome</keyword>
<feature type="transmembrane region" description="Helical" evidence="1">
    <location>
        <begin position="73"/>
        <end position="99"/>
    </location>
</feature>
<sequence>MDPKSAAIQINPPMIFKLTFLLLSPGHTDSQMAAQLFLATGQLPFLLLLFGAVFLTSSFLVALKHLQVLQGLIVVYAAVTTNGLLSFPSLTWVLLYIALRAKTFLSFGMRATMVQSSEKAYLEEFTTLP</sequence>
<reference evidence="2 3" key="1">
    <citation type="submission" date="2015-01" db="EMBL/GenBank/DDBJ databases">
        <title>Evolution of Trichinella species and genotypes.</title>
        <authorList>
            <person name="Korhonen P.K."/>
            <person name="Edoardo P."/>
            <person name="Giuseppe L.R."/>
            <person name="Gasser R.B."/>
        </authorList>
    </citation>
    <scope>NUCLEOTIDE SEQUENCE [LARGE SCALE GENOMIC DNA]</scope>
    <source>
        <strain evidence="2">ISS37</strain>
    </source>
</reference>
<feature type="transmembrane region" description="Helical" evidence="1">
    <location>
        <begin position="36"/>
        <end position="61"/>
    </location>
</feature>
<dbReference type="AlphaFoldDB" id="A0A0V0SBJ8"/>
<keyword evidence="1" id="KW-1133">Transmembrane helix</keyword>
<evidence type="ECO:0000313" key="3">
    <source>
        <dbReference type="Proteomes" id="UP000054630"/>
    </source>
</evidence>
<dbReference type="Proteomes" id="UP000054630">
    <property type="component" value="Unassembled WGS sequence"/>
</dbReference>
<accession>A0A0V0SBJ8</accession>
<keyword evidence="1" id="KW-0472">Membrane</keyword>
<organism evidence="2 3">
    <name type="scientific">Trichinella nelsoni</name>
    <dbReference type="NCBI Taxonomy" id="6336"/>
    <lineage>
        <taxon>Eukaryota</taxon>
        <taxon>Metazoa</taxon>
        <taxon>Ecdysozoa</taxon>
        <taxon>Nematoda</taxon>
        <taxon>Enoplea</taxon>
        <taxon>Dorylaimia</taxon>
        <taxon>Trichinellida</taxon>
        <taxon>Trichinellidae</taxon>
        <taxon>Trichinella</taxon>
    </lineage>
</organism>
<keyword evidence="1" id="KW-0812">Transmembrane</keyword>
<comment type="caution">
    <text evidence="2">The sequence shown here is derived from an EMBL/GenBank/DDBJ whole genome shotgun (WGS) entry which is preliminary data.</text>
</comment>
<gene>
    <name evidence="2" type="ORF">T07_1461</name>
</gene>
<evidence type="ECO:0000256" key="1">
    <source>
        <dbReference type="SAM" id="Phobius"/>
    </source>
</evidence>
<proteinExistence type="predicted"/>
<evidence type="ECO:0000313" key="2">
    <source>
        <dbReference type="EMBL" id="KRX24076.1"/>
    </source>
</evidence>